<sequence length="104" mass="11493">MPAAETACHGDRGYRGYGRGRYDADGVMRANRNRLLFLLCAVLAATVVHAREISVQEAVAKAQQEVDGKVLSVQALNVGKRKVYRIKILTRDGQVRIVQVQAEQ</sequence>
<gene>
    <name evidence="1" type="ORF">EV148_10376</name>
</gene>
<reference evidence="1 2" key="1">
    <citation type="journal article" date="2015" name="Stand. Genomic Sci.">
        <title>Genomic Encyclopedia of Bacterial and Archaeal Type Strains, Phase III: the genomes of soil and plant-associated and newly described type strains.</title>
        <authorList>
            <person name="Whitman W.B."/>
            <person name="Woyke T."/>
            <person name="Klenk H.P."/>
            <person name="Zhou Y."/>
            <person name="Lilburn T.G."/>
            <person name="Beck B.J."/>
            <person name="De Vos P."/>
            <person name="Vandamme P."/>
            <person name="Eisen J.A."/>
            <person name="Garrity G."/>
            <person name="Hugenholtz P."/>
            <person name="Kyrpides N.C."/>
        </authorList>
    </citation>
    <scope>NUCLEOTIDE SEQUENCE [LARGE SCALE GENOMIC DNA]</scope>
    <source>
        <strain evidence="1 2">A3</strain>
    </source>
</reference>
<name>A0A4R2IAG6_9GAMM</name>
<accession>A0A4R2IAG6</accession>
<evidence type="ECO:0000313" key="1">
    <source>
        <dbReference type="EMBL" id="TCO41157.1"/>
    </source>
</evidence>
<organism evidence="1 2">
    <name type="scientific">Dokdonella fugitiva</name>
    <dbReference type="NCBI Taxonomy" id="328517"/>
    <lineage>
        <taxon>Bacteria</taxon>
        <taxon>Pseudomonadati</taxon>
        <taxon>Pseudomonadota</taxon>
        <taxon>Gammaproteobacteria</taxon>
        <taxon>Lysobacterales</taxon>
        <taxon>Rhodanobacteraceae</taxon>
        <taxon>Dokdonella</taxon>
    </lineage>
</organism>
<proteinExistence type="predicted"/>
<evidence type="ECO:0000313" key="2">
    <source>
        <dbReference type="Proteomes" id="UP000294862"/>
    </source>
</evidence>
<protein>
    <recommendedName>
        <fullName evidence="3">PepSY domain-containing protein</fullName>
    </recommendedName>
</protein>
<dbReference type="EMBL" id="SLWQ01000003">
    <property type="protein sequence ID" value="TCO41157.1"/>
    <property type="molecule type" value="Genomic_DNA"/>
</dbReference>
<dbReference type="AlphaFoldDB" id="A0A4R2IAG6"/>
<dbReference type="Proteomes" id="UP000294862">
    <property type="component" value="Unassembled WGS sequence"/>
</dbReference>
<comment type="caution">
    <text evidence="1">The sequence shown here is derived from an EMBL/GenBank/DDBJ whole genome shotgun (WGS) entry which is preliminary data.</text>
</comment>
<evidence type="ECO:0008006" key="3">
    <source>
        <dbReference type="Google" id="ProtNLM"/>
    </source>
</evidence>
<keyword evidence="2" id="KW-1185">Reference proteome</keyword>